<evidence type="ECO:0000256" key="6">
    <source>
        <dbReference type="ARBA" id="ARBA00022927"/>
    </source>
</evidence>
<comment type="similarity">
    <text evidence="9">Belongs to the binding-protein-dependent transport system permease family. OppBC subfamily.</text>
</comment>
<feature type="transmembrane region" description="Helical" evidence="10">
    <location>
        <begin position="267"/>
        <end position="289"/>
    </location>
</feature>
<proteinExistence type="inferred from homology"/>
<organism evidence="12">
    <name type="scientific">Mycoplasma struthionis</name>
    <dbReference type="NCBI Taxonomy" id="538220"/>
    <lineage>
        <taxon>Bacteria</taxon>
        <taxon>Bacillati</taxon>
        <taxon>Mycoplasmatota</taxon>
        <taxon>Mollicutes</taxon>
        <taxon>Mycoplasmataceae</taxon>
        <taxon>Mycoplasma</taxon>
    </lineage>
</organism>
<dbReference type="GO" id="GO:0005886">
    <property type="term" value="C:plasma membrane"/>
    <property type="evidence" value="ECO:0007669"/>
    <property type="project" value="UniProtKB-SubCell"/>
</dbReference>
<keyword evidence="5" id="KW-0571">Peptide transport</keyword>
<dbReference type="PANTHER" id="PTHR43386">
    <property type="entry name" value="OLIGOPEPTIDE TRANSPORT SYSTEM PERMEASE PROTEIN APPC"/>
    <property type="match status" value="1"/>
</dbReference>
<evidence type="ECO:0000256" key="2">
    <source>
        <dbReference type="ARBA" id="ARBA00022448"/>
    </source>
</evidence>
<accession>A0A0C5BW79</accession>
<dbReference type="CDD" id="cd06261">
    <property type="entry name" value="TM_PBP2"/>
    <property type="match status" value="1"/>
</dbReference>
<keyword evidence="7 10" id="KW-1133">Transmembrane helix</keyword>
<feature type="domain" description="ABC transmembrane type-1" evidence="11">
    <location>
        <begin position="232"/>
        <end position="418"/>
    </location>
</feature>
<evidence type="ECO:0000256" key="8">
    <source>
        <dbReference type="ARBA" id="ARBA00023136"/>
    </source>
</evidence>
<evidence type="ECO:0000256" key="5">
    <source>
        <dbReference type="ARBA" id="ARBA00022856"/>
    </source>
</evidence>
<dbReference type="GO" id="GO:0055085">
    <property type="term" value="P:transmembrane transport"/>
    <property type="evidence" value="ECO:0007669"/>
    <property type="project" value="InterPro"/>
</dbReference>
<dbReference type="GO" id="GO:0015031">
    <property type="term" value="P:protein transport"/>
    <property type="evidence" value="ECO:0007669"/>
    <property type="project" value="UniProtKB-KW"/>
</dbReference>
<evidence type="ECO:0000256" key="1">
    <source>
        <dbReference type="ARBA" id="ARBA00004651"/>
    </source>
</evidence>
<keyword evidence="3" id="KW-1003">Cell membrane</keyword>
<evidence type="ECO:0000256" key="10">
    <source>
        <dbReference type="RuleBase" id="RU363032"/>
    </source>
</evidence>
<protein>
    <submittedName>
        <fullName evidence="12">OppC protein</fullName>
    </submittedName>
</protein>
<gene>
    <name evidence="12" type="primary">oppC</name>
</gene>
<dbReference type="RefSeq" id="WP_186390760.1">
    <property type="nucleotide sequence ID" value="NZ_VFSY01000025.1"/>
</dbReference>
<keyword evidence="4 10" id="KW-0812">Transmembrane</keyword>
<dbReference type="AlphaFoldDB" id="A0A0C5BW79"/>
<evidence type="ECO:0000256" key="4">
    <source>
        <dbReference type="ARBA" id="ARBA00022692"/>
    </source>
</evidence>
<evidence type="ECO:0000256" key="7">
    <source>
        <dbReference type="ARBA" id="ARBA00022989"/>
    </source>
</evidence>
<dbReference type="Gene3D" id="1.10.3720.10">
    <property type="entry name" value="MetI-like"/>
    <property type="match status" value="1"/>
</dbReference>
<feature type="transmembrane region" description="Helical" evidence="10">
    <location>
        <begin position="397"/>
        <end position="425"/>
    </location>
</feature>
<dbReference type="PANTHER" id="PTHR43386:SF24">
    <property type="entry name" value="OLIGOPEPTIDE TRANSPORT SYSTEM PERMEASE PROTEIN AMID"/>
    <property type="match status" value="1"/>
</dbReference>
<evidence type="ECO:0000256" key="3">
    <source>
        <dbReference type="ARBA" id="ARBA00022475"/>
    </source>
</evidence>
<sequence length="436" mass="48259">MELKPNDVKEFNSQYKINSELSTKFKLISEKDKISFVSVAGKPKKLAVEVIKRFFTNPVVVAALSVFILIILFSLIVPAPGIASYKPNRRINDYSFINNLPPLYAPIVTKTLRPDDNIWQFYNNIVEKGNENPKLKEAFAFFTSTWKRGQRPIIGSLFQIQYDAYALFKAAVLNEKLSDIIKLNTAAGRTPITDAEIAATLAQIPNLKTYLGTSPQGYDIWITTWYATWRAIKIALIVAVIQAVIGIAIGAYLGFHAGKLIDTIVMRVISIFLSPPTMIWILIFVSIFGSTERSLIISLSIVGWPGFVGLTRMFIITVKNEEYITAAKAIGASTKRQVFVHALPAIIGKIANSFVRTIPGIILWIASLAFLGFFKEKEDTNLGQLLIEASGQAGGNIWILLLPALILLALSLSLNFIALGIHDALDPKVMSKGKRK</sequence>
<keyword evidence="6" id="KW-0653">Protein transport</keyword>
<dbReference type="SUPFAM" id="SSF161098">
    <property type="entry name" value="MetI-like"/>
    <property type="match status" value="1"/>
</dbReference>
<feature type="transmembrane region" description="Helical" evidence="10">
    <location>
        <begin position="54"/>
        <end position="77"/>
    </location>
</feature>
<comment type="subcellular location">
    <subcellularLocation>
        <location evidence="1 10">Cell membrane</location>
        <topology evidence="1 10">Multi-pass membrane protein</topology>
    </subcellularLocation>
</comment>
<feature type="transmembrane region" description="Helical" evidence="10">
    <location>
        <begin position="295"/>
        <end position="315"/>
    </location>
</feature>
<dbReference type="InterPro" id="IPR025966">
    <property type="entry name" value="OppC_N"/>
</dbReference>
<evidence type="ECO:0000256" key="9">
    <source>
        <dbReference type="ARBA" id="ARBA00024202"/>
    </source>
</evidence>
<dbReference type="InterPro" id="IPR035906">
    <property type="entry name" value="MetI-like_sf"/>
</dbReference>
<feature type="transmembrane region" description="Helical" evidence="10">
    <location>
        <begin position="354"/>
        <end position="374"/>
    </location>
</feature>
<reference evidence="12" key="1">
    <citation type="journal article" date="2015" name="Gene">
        <title>The identification of oppA gene homologues as part of the oligopeptide transport system in mycoplasmas.</title>
        <authorList>
            <person name="Wium M."/>
            <person name="Botes A."/>
            <person name="Bellstedt D.U."/>
        </authorList>
    </citation>
    <scope>NUCLEOTIDE SEQUENCE</scope>
    <source>
        <strain evidence="12">Ms01</strain>
    </source>
</reference>
<feature type="transmembrane region" description="Helical" evidence="10">
    <location>
        <begin position="234"/>
        <end position="255"/>
    </location>
</feature>
<keyword evidence="2 10" id="KW-0813">Transport</keyword>
<keyword evidence="8 10" id="KW-0472">Membrane</keyword>
<dbReference type="Pfam" id="PF12911">
    <property type="entry name" value="OppC_N"/>
    <property type="match status" value="1"/>
</dbReference>
<evidence type="ECO:0000259" key="11">
    <source>
        <dbReference type="PROSITE" id="PS50928"/>
    </source>
</evidence>
<evidence type="ECO:0000313" key="12">
    <source>
        <dbReference type="EMBL" id="AJN18575.1"/>
    </source>
</evidence>
<dbReference type="Pfam" id="PF00528">
    <property type="entry name" value="BPD_transp_1"/>
    <property type="match status" value="1"/>
</dbReference>
<dbReference type="InterPro" id="IPR050366">
    <property type="entry name" value="BP-dependent_transpt_permease"/>
</dbReference>
<dbReference type="PROSITE" id="PS50928">
    <property type="entry name" value="ABC_TM1"/>
    <property type="match status" value="1"/>
</dbReference>
<dbReference type="EMBL" id="KM410303">
    <property type="protein sequence ID" value="AJN18575.1"/>
    <property type="molecule type" value="Genomic_DNA"/>
</dbReference>
<name>A0A0C5BW79_9MOLU</name>
<dbReference type="InterPro" id="IPR000515">
    <property type="entry name" value="MetI-like"/>
</dbReference>
<dbReference type="GO" id="GO:0015833">
    <property type="term" value="P:peptide transport"/>
    <property type="evidence" value="ECO:0007669"/>
    <property type="project" value="UniProtKB-KW"/>
</dbReference>